<keyword evidence="2" id="KW-1133">Transmembrane helix</keyword>
<feature type="region of interest" description="Disordered" evidence="1">
    <location>
        <begin position="16"/>
        <end position="40"/>
    </location>
</feature>
<comment type="caution">
    <text evidence="3">The sequence shown here is derived from an EMBL/GenBank/DDBJ whole genome shotgun (WGS) entry which is preliminary data.</text>
</comment>
<proteinExistence type="predicted"/>
<dbReference type="AlphaFoldDB" id="A0A561V4Y2"/>
<evidence type="ECO:0000256" key="1">
    <source>
        <dbReference type="SAM" id="MobiDB-lite"/>
    </source>
</evidence>
<dbReference type="Proteomes" id="UP000318186">
    <property type="component" value="Unassembled WGS sequence"/>
</dbReference>
<keyword evidence="2" id="KW-0472">Membrane</keyword>
<sequence>MTVPLRRGRDCSLNVPAQERPRLLPDRGSEPGGPGAATASAGCPYRCAEILPFRDFGRLLVPNRRKPRFPLRSFVDMTRTEYPWLPSAMADPELPGDRDARFRRTVRDRVVDITAFLCAAGLGMLTVSTIDADHSTPDVYVFVDALIGAAACCALWVRRRWPVTDRRLRAARGRR</sequence>
<evidence type="ECO:0000256" key="2">
    <source>
        <dbReference type="SAM" id="Phobius"/>
    </source>
</evidence>
<evidence type="ECO:0000313" key="3">
    <source>
        <dbReference type="EMBL" id="TWG06671.1"/>
    </source>
</evidence>
<feature type="compositionally biased region" description="Basic and acidic residues" evidence="1">
    <location>
        <begin position="19"/>
        <end position="29"/>
    </location>
</feature>
<gene>
    <name evidence="3" type="ORF">FHX80_115166</name>
</gene>
<dbReference type="EMBL" id="VIWW01000001">
    <property type="protein sequence ID" value="TWG06671.1"/>
    <property type="molecule type" value="Genomic_DNA"/>
</dbReference>
<keyword evidence="2" id="KW-0812">Transmembrane</keyword>
<name>A0A561V4Y2_9ACTN</name>
<accession>A0A561V4Y2</accession>
<reference evidence="3 4" key="1">
    <citation type="submission" date="2019-06" db="EMBL/GenBank/DDBJ databases">
        <title>Sequencing the genomes of 1000 actinobacteria strains.</title>
        <authorList>
            <person name="Klenk H.-P."/>
        </authorList>
    </citation>
    <scope>NUCLEOTIDE SEQUENCE [LARGE SCALE GENOMIC DNA]</scope>
    <source>
        <strain evidence="3 4">DSM 42059</strain>
    </source>
</reference>
<feature type="transmembrane region" description="Helical" evidence="2">
    <location>
        <begin position="139"/>
        <end position="157"/>
    </location>
</feature>
<evidence type="ECO:0000313" key="4">
    <source>
        <dbReference type="Proteomes" id="UP000318186"/>
    </source>
</evidence>
<organism evidence="3 4">
    <name type="scientific">Streptomyces brevispora</name>
    <dbReference type="NCBI Taxonomy" id="887462"/>
    <lineage>
        <taxon>Bacteria</taxon>
        <taxon>Bacillati</taxon>
        <taxon>Actinomycetota</taxon>
        <taxon>Actinomycetes</taxon>
        <taxon>Kitasatosporales</taxon>
        <taxon>Streptomycetaceae</taxon>
        <taxon>Streptomyces</taxon>
    </lineage>
</organism>
<feature type="transmembrane region" description="Helical" evidence="2">
    <location>
        <begin position="110"/>
        <end position="127"/>
    </location>
</feature>
<protein>
    <submittedName>
        <fullName evidence="3">Uncharacterized protein</fullName>
    </submittedName>
</protein>